<dbReference type="OrthoDB" id="8378722at2"/>
<dbReference type="Proteomes" id="UP000202485">
    <property type="component" value="Unassembled WGS sequence"/>
</dbReference>
<sequence length="90" mass="10203">MALRSIRSTVTFPRPFTLSGYSDELPAGEYEVLVEEELIETLSFPAYRRTAIFLTIIGKGRSLGRTEMRPISWTDLETALGRGIQHDTLR</sequence>
<keyword evidence="2" id="KW-1185">Reference proteome</keyword>
<accession>A0A238KEI8</accession>
<name>A0A238KEI8_9RHOB</name>
<organism evidence="1 2">
    <name type="scientific">Ruegeria arenilitoris</name>
    <dbReference type="NCBI Taxonomy" id="1173585"/>
    <lineage>
        <taxon>Bacteria</taxon>
        <taxon>Pseudomonadati</taxon>
        <taxon>Pseudomonadota</taxon>
        <taxon>Alphaproteobacteria</taxon>
        <taxon>Rhodobacterales</taxon>
        <taxon>Roseobacteraceae</taxon>
        <taxon>Ruegeria</taxon>
    </lineage>
</organism>
<gene>
    <name evidence="1" type="ORF">RUA8715_01861</name>
</gene>
<evidence type="ECO:0000313" key="2">
    <source>
        <dbReference type="Proteomes" id="UP000202485"/>
    </source>
</evidence>
<evidence type="ECO:0000313" key="1">
    <source>
        <dbReference type="EMBL" id="SMX41007.1"/>
    </source>
</evidence>
<dbReference type="AlphaFoldDB" id="A0A238KEI8"/>
<protein>
    <submittedName>
        <fullName evidence="1">Uncharacterized protein</fullName>
    </submittedName>
</protein>
<dbReference type="EMBL" id="FXYG01000002">
    <property type="protein sequence ID" value="SMX41007.1"/>
    <property type="molecule type" value="Genomic_DNA"/>
</dbReference>
<dbReference type="RefSeq" id="WP_093963760.1">
    <property type="nucleotide sequence ID" value="NZ_FXYG01000002.1"/>
</dbReference>
<reference evidence="2" key="1">
    <citation type="submission" date="2017-05" db="EMBL/GenBank/DDBJ databases">
        <authorList>
            <person name="Rodrigo-Torres L."/>
            <person name="Arahal R. D."/>
            <person name="Lucena T."/>
        </authorList>
    </citation>
    <scope>NUCLEOTIDE SEQUENCE [LARGE SCALE GENOMIC DNA]</scope>
    <source>
        <strain evidence="2">CECT 8715</strain>
    </source>
</reference>
<proteinExistence type="predicted"/>